<evidence type="ECO:0000256" key="6">
    <source>
        <dbReference type="ARBA" id="ARBA00023157"/>
    </source>
</evidence>
<dbReference type="InterPro" id="IPR000743">
    <property type="entry name" value="Glyco_hydro_28"/>
</dbReference>
<comment type="function">
    <text evidence="12">Specific in hydrolyzing the terminal glycosidic bond of polygalacturonic acid and oligogalacturonates.</text>
</comment>
<keyword evidence="6" id="KW-1015">Disulfide bond</keyword>
<evidence type="ECO:0000256" key="14">
    <source>
        <dbReference type="ARBA" id="ARBA00048766"/>
    </source>
</evidence>
<dbReference type="GO" id="GO:0004650">
    <property type="term" value="F:polygalacturonase activity"/>
    <property type="evidence" value="ECO:0007669"/>
    <property type="project" value="InterPro"/>
</dbReference>
<evidence type="ECO:0000256" key="15">
    <source>
        <dbReference type="RuleBase" id="RU361169"/>
    </source>
</evidence>
<dbReference type="Gene3D" id="2.160.20.10">
    <property type="entry name" value="Single-stranded right-handed beta-helix, Pectin lyase-like"/>
    <property type="match status" value="1"/>
</dbReference>
<evidence type="ECO:0000256" key="11">
    <source>
        <dbReference type="ARBA" id="ARBA00023326"/>
    </source>
</evidence>
<evidence type="ECO:0000256" key="12">
    <source>
        <dbReference type="ARBA" id="ARBA00037312"/>
    </source>
</evidence>
<keyword evidence="9 15" id="KW-0326">Glycosidase</keyword>
<dbReference type="GO" id="GO:0000272">
    <property type="term" value="P:polysaccharide catabolic process"/>
    <property type="evidence" value="ECO:0007669"/>
    <property type="project" value="UniProtKB-KW"/>
</dbReference>
<dbReference type="EMBL" id="JAUTXT010000050">
    <property type="protein sequence ID" value="KAK3670870.1"/>
    <property type="molecule type" value="Genomic_DNA"/>
</dbReference>
<evidence type="ECO:0000256" key="10">
    <source>
        <dbReference type="ARBA" id="ARBA00023316"/>
    </source>
</evidence>
<dbReference type="InterPro" id="IPR011050">
    <property type="entry name" value="Pectin_lyase_fold/virulence"/>
</dbReference>
<gene>
    <name evidence="16" type="ORF">LTR78_009314</name>
</gene>
<evidence type="ECO:0000313" key="16">
    <source>
        <dbReference type="EMBL" id="KAK3670870.1"/>
    </source>
</evidence>
<proteinExistence type="inferred from homology"/>
<keyword evidence="17" id="KW-1185">Reference proteome</keyword>
<name>A0AAE0WIJ1_9PEZI</name>
<comment type="caution">
    <text evidence="16">The sequence shown here is derived from an EMBL/GenBank/DDBJ whole genome shotgun (WGS) entry which is preliminary data.</text>
</comment>
<dbReference type="Pfam" id="PF00295">
    <property type="entry name" value="Glyco_hydro_28"/>
    <property type="match status" value="1"/>
</dbReference>
<dbReference type="PANTHER" id="PTHR31736:SF12">
    <property type="entry name" value="EXO-POLYGALACTURONASE, PUTATIVE-RELATED"/>
    <property type="match status" value="1"/>
</dbReference>
<accession>A0AAE0WIJ1</accession>
<keyword evidence="7" id="KW-0325">Glycoprotein</keyword>
<organism evidence="16 17">
    <name type="scientific">Recurvomyces mirabilis</name>
    <dbReference type="NCBI Taxonomy" id="574656"/>
    <lineage>
        <taxon>Eukaryota</taxon>
        <taxon>Fungi</taxon>
        <taxon>Dikarya</taxon>
        <taxon>Ascomycota</taxon>
        <taxon>Pezizomycotina</taxon>
        <taxon>Dothideomycetes</taxon>
        <taxon>Dothideomycetidae</taxon>
        <taxon>Mycosphaerellales</taxon>
        <taxon>Teratosphaeriaceae</taxon>
        <taxon>Recurvomyces</taxon>
    </lineage>
</organism>
<evidence type="ECO:0000256" key="5">
    <source>
        <dbReference type="ARBA" id="ARBA00022801"/>
    </source>
</evidence>
<evidence type="ECO:0000313" key="17">
    <source>
        <dbReference type="Proteomes" id="UP001274830"/>
    </source>
</evidence>
<keyword evidence="3" id="KW-0964">Secreted</keyword>
<dbReference type="PANTHER" id="PTHR31736">
    <property type="match status" value="1"/>
</dbReference>
<reference evidence="16" key="1">
    <citation type="submission" date="2023-07" db="EMBL/GenBank/DDBJ databases">
        <title>Black Yeasts Isolated from many extreme environments.</title>
        <authorList>
            <person name="Coleine C."/>
            <person name="Stajich J.E."/>
            <person name="Selbmann L."/>
        </authorList>
    </citation>
    <scope>NUCLEOTIDE SEQUENCE</scope>
    <source>
        <strain evidence="16">CCFEE 5485</strain>
    </source>
</reference>
<dbReference type="GO" id="GO:0071555">
    <property type="term" value="P:cell wall organization"/>
    <property type="evidence" value="ECO:0007669"/>
    <property type="project" value="UniProtKB-KW"/>
</dbReference>
<keyword evidence="5 15" id="KW-0378">Hydrolase</keyword>
<evidence type="ECO:0000256" key="4">
    <source>
        <dbReference type="ARBA" id="ARBA00022729"/>
    </source>
</evidence>
<keyword evidence="4" id="KW-0732">Signal</keyword>
<dbReference type="GO" id="GO:0047911">
    <property type="term" value="F:galacturan 1,4-alpha-galacturonidase activity"/>
    <property type="evidence" value="ECO:0007669"/>
    <property type="project" value="UniProtKB-EC"/>
</dbReference>
<dbReference type="EC" id="3.2.1.67" evidence="13"/>
<keyword evidence="8" id="KW-0119">Carbohydrate metabolism</keyword>
<evidence type="ECO:0000256" key="1">
    <source>
        <dbReference type="ARBA" id="ARBA00004613"/>
    </source>
</evidence>
<keyword evidence="10" id="KW-0961">Cell wall biogenesis/degradation</keyword>
<evidence type="ECO:0000256" key="7">
    <source>
        <dbReference type="ARBA" id="ARBA00023180"/>
    </source>
</evidence>
<sequence>MKDVYVNGTSNSRWNTVNTDGSDTWNSRDILMENWTVVTGDDCIAAKGNTTNLHVKNVTCYGGAGMTIGSVGQYPNSPDYDENIVFEQVRTIDTFNGAYIKTWQGETAGVSSNGDAGGGGSGLIRNITFKDFDMINCSLPLQITQCIYTEDAGACETSKSRYIEDIHFENITATSRYNIAASL</sequence>
<comment type="catalytic activity">
    <reaction evidence="14">
        <text>[(1-&gt;4)-alpha-D-galacturonosyl](n) + H2O = alpha-D-galacturonate + [(1-&gt;4)-alpha-D-galacturonosyl](n-1)</text>
        <dbReference type="Rhea" id="RHEA:14117"/>
        <dbReference type="Rhea" id="RHEA-COMP:14570"/>
        <dbReference type="Rhea" id="RHEA-COMP:14572"/>
        <dbReference type="ChEBI" id="CHEBI:15377"/>
        <dbReference type="ChEBI" id="CHEBI:58658"/>
        <dbReference type="ChEBI" id="CHEBI:140523"/>
        <dbReference type="EC" id="3.2.1.67"/>
    </reaction>
</comment>
<comment type="similarity">
    <text evidence="2 15">Belongs to the glycosyl hydrolase 28 family.</text>
</comment>
<dbReference type="GO" id="GO:0005576">
    <property type="term" value="C:extracellular region"/>
    <property type="evidence" value="ECO:0007669"/>
    <property type="project" value="UniProtKB-SubCell"/>
</dbReference>
<comment type="subcellular location">
    <subcellularLocation>
        <location evidence="1">Secreted</location>
    </subcellularLocation>
</comment>
<evidence type="ECO:0000256" key="3">
    <source>
        <dbReference type="ARBA" id="ARBA00022525"/>
    </source>
</evidence>
<evidence type="ECO:0000256" key="9">
    <source>
        <dbReference type="ARBA" id="ARBA00023295"/>
    </source>
</evidence>
<dbReference type="Proteomes" id="UP001274830">
    <property type="component" value="Unassembled WGS sequence"/>
</dbReference>
<evidence type="ECO:0000256" key="2">
    <source>
        <dbReference type="ARBA" id="ARBA00008834"/>
    </source>
</evidence>
<protein>
    <recommendedName>
        <fullName evidence="13">galacturonan 1,4-alpha-galacturonidase</fullName>
        <ecNumber evidence="13">3.2.1.67</ecNumber>
    </recommendedName>
</protein>
<dbReference type="InterPro" id="IPR012334">
    <property type="entry name" value="Pectin_lyas_fold"/>
</dbReference>
<dbReference type="SUPFAM" id="SSF51126">
    <property type="entry name" value="Pectin lyase-like"/>
    <property type="match status" value="1"/>
</dbReference>
<keyword evidence="11" id="KW-0624">Polysaccharide degradation</keyword>
<evidence type="ECO:0000256" key="13">
    <source>
        <dbReference type="ARBA" id="ARBA00038933"/>
    </source>
</evidence>
<evidence type="ECO:0000256" key="8">
    <source>
        <dbReference type="ARBA" id="ARBA00023277"/>
    </source>
</evidence>
<dbReference type="AlphaFoldDB" id="A0AAE0WIJ1"/>